<protein>
    <submittedName>
        <fullName evidence="1">Uncharacterized protein</fullName>
    </submittedName>
</protein>
<accession>A0AAP2DAF1</accession>
<dbReference type="InterPro" id="IPR046788">
    <property type="entry name" value="Methyltransf_35"/>
</dbReference>
<reference evidence="1 2" key="1">
    <citation type="submission" date="2021-05" db="EMBL/GenBank/DDBJ databases">
        <title>A Polyphasic approach of four new species of the genus Ohtaekwangia: Ohtaekwangia histidinii sp. nov., Ohtaekwangia cretensis sp. nov., Ohtaekwangia indiensis sp. nov., Ohtaekwangia reichenbachii sp. nov. from diverse environment.</title>
        <authorList>
            <person name="Octaviana S."/>
        </authorList>
    </citation>
    <scope>NUCLEOTIDE SEQUENCE [LARGE SCALE GENOMIC DNA]</scope>
    <source>
        <strain evidence="1 2">PWU37</strain>
    </source>
</reference>
<proteinExistence type="predicted"/>
<dbReference type="Proteomes" id="UP001319180">
    <property type="component" value="Unassembled WGS sequence"/>
</dbReference>
<dbReference type="Pfam" id="PF20553">
    <property type="entry name" value="Methyltransf_35"/>
    <property type="match status" value="1"/>
</dbReference>
<name>A0AAP2DAF1_9BACT</name>
<dbReference type="AlphaFoldDB" id="A0AAP2DAF1"/>
<organism evidence="1 2">
    <name type="scientific">Dawidia soli</name>
    <dbReference type="NCBI Taxonomy" id="2782352"/>
    <lineage>
        <taxon>Bacteria</taxon>
        <taxon>Pseudomonadati</taxon>
        <taxon>Bacteroidota</taxon>
        <taxon>Cytophagia</taxon>
        <taxon>Cytophagales</taxon>
        <taxon>Chryseotaleaceae</taxon>
        <taxon>Dawidia</taxon>
    </lineage>
</organism>
<comment type="caution">
    <text evidence="1">The sequence shown here is derived from an EMBL/GenBank/DDBJ whole genome shotgun (WGS) entry which is preliminary data.</text>
</comment>
<sequence>MSSSNSINYSIRVNKSIERKIMSEGISNVMSKFDITYRYIGFGSLWFVDFIHFHKTLKIHDMVSIEKDRIVYDRADYNKPFSCIDLVSGESAAVLQDILSKSDMPSIIWLDYDASVYQCSSYQADVDNIVNYSKNGSLLIVTMNVGVSHGVREMKRQAAATTEPESWVPKVTGMLRNTFGLVNMESVSGRMLTNQDRFPTLVKPYFEETIQNSIYNSGNHKVCTKIFDMAYSDGAEMLTQGFILLDSDKNADIDKLTPFKSPYFLNEETFRISAPILTSREKYEIDKRLPSNDIEAFIREAGTTDHENETYLAKEKLGFPLSVKTLRGYSQLYRYYPTFSEIFTG</sequence>
<evidence type="ECO:0000313" key="2">
    <source>
        <dbReference type="Proteomes" id="UP001319180"/>
    </source>
</evidence>
<evidence type="ECO:0000313" key="1">
    <source>
        <dbReference type="EMBL" id="MBT1688104.1"/>
    </source>
</evidence>
<dbReference type="RefSeq" id="WP_254091333.1">
    <property type="nucleotide sequence ID" value="NZ_JAHESC010000023.1"/>
</dbReference>
<dbReference type="EMBL" id="JAHESC010000023">
    <property type="protein sequence ID" value="MBT1688104.1"/>
    <property type="molecule type" value="Genomic_DNA"/>
</dbReference>
<gene>
    <name evidence="1" type="ORF">KK078_16155</name>
</gene>
<keyword evidence="2" id="KW-1185">Reference proteome</keyword>